<accession>A0A2G5VC30</accession>
<dbReference type="InterPro" id="IPR000210">
    <property type="entry name" value="BTB/POZ_dom"/>
</dbReference>
<dbReference type="InterPro" id="IPR011333">
    <property type="entry name" value="SKP1/BTB/POZ_sf"/>
</dbReference>
<evidence type="ECO:0000313" key="3">
    <source>
        <dbReference type="Proteomes" id="UP000230233"/>
    </source>
</evidence>
<gene>
    <name evidence="2" type="primary">Cnig_chr_II.g7903</name>
    <name evidence="2" type="ORF">B9Z55_007903</name>
</gene>
<dbReference type="PANTHER" id="PTHR11145">
    <property type="entry name" value="BTB/POZ DOMAIN-CONTAINING ADAPTER FOR CUL3-MEDIATED RHOA DEGRADATION PROTEIN FAMILY MEMBER"/>
    <property type="match status" value="1"/>
</dbReference>
<dbReference type="Proteomes" id="UP000230233">
    <property type="component" value="Chromosome II"/>
</dbReference>
<dbReference type="AlphaFoldDB" id="A0A2G5VC30"/>
<protein>
    <recommendedName>
        <fullName evidence="1">BTB domain-containing protein</fullName>
    </recommendedName>
</protein>
<dbReference type="InterPro" id="IPR045068">
    <property type="entry name" value="BACURD1-3"/>
</dbReference>
<sequence length="226" mass="26607">MSSDEDEIVKLNVGGVIFQTLKSTLTKHKSVFKVMLETEMPVTKDESGCIFIDRDPKKFQKILEFMRTGGIENISDSRVLISVNEEARHYMLDSLQAYCRFVEADKMRVQDLNLRIQGSVKYIENDSELLKIIMKIDKPILVFHVPVTNFGSIQFPMEFDFWRFQLFYRRRLDIYIKPYSTQSSARHQEWQWTLYKKDYSEGNGSKDPRQTFGEHLEASIDAFLNY</sequence>
<name>A0A2G5VC30_9PELO</name>
<evidence type="ECO:0000313" key="2">
    <source>
        <dbReference type="EMBL" id="PIC49231.1"/>
    </source>
</evidence>
<dbReference type="STRING" id="1611254.A0A2G5VC30"/>
<comment type="caution">
    <text evidence="2">The sequence shown here is derived from an EMBL/GenBank/DDBJ whole genome shotgun (WGS) entry which is preliminary data.</text>
</comment>
<dbReference type="InterPro" id="IPR003131">
    <property type="entry name" value="T1-type_BTB"/>
</dbReference>
<feature type="domain" description="BTB" evidence="1">
    <location>
        <begin position="5"/>
        <end position="75"/>
    </location>
</feature>
<proteinExistence type="predicted"/>
<dbReference type="Pfam" id="PF02214">
    <property type="entry name" value="BTB_2"/>
    <property type="match status" value="1"/>
</dbReference>
<dbReference type="Gene3D" id="3.30.710.10">
    <property type="entry name" value="Potassium Channel Kv1.1, Chain A"/>
    <property type="match status" value="1"/>
</dbReference>
<dbReference type="PROSITE" id="PS50097">
    <property type="entry name" value="BTB"/>
    <property type="match status" value="1"/>
</dbReference>
<dbReference type="OrthoDB" id="5804262at2759"/>
<dbReference type="SUPFAM" id="SSF54695">
    <property type="entry name" value="POZ domain"/>
    <property type="match status" value="1"/>
</dbReference>
<reference evidence="3" key="1">
    <citation type="submission" date="2017-10" db="EMBL/GenBank/DDBJ databases">
        <title>Rapid genome shrinkage in a self-fertile nematode reveals novel sperm competition proteins.</title>
        <authorList>
            <person name="Yin D."/>
            <person name="Schwarz E.M."/>
            <person name="Thomas C.G."/>
            <person name="Felde R.L."/>
            <person name="Korf I.F."/>
            <person name="Cutter A.D."/>
            <person name="Schartner C.M."/>
            <person name="Ralston E.J."/>
            <person name="Meyer B.J."/>
            <person name="Haag E.S."/>
        </authorList>
    </citation>
    <scope>NUCLEOTIDE SEQUENCE [LARGE SCALE GENOMIC DNA]</scope>
    <source>
        <strain evidence="3">JU1422</strain>
    </source>
</reference>
<dbReference type="CDD" id="cd18316">
    <property type="entry name" value="BTB_POZ_KCTD-like"/>
    <property type="match status" value="1"/>
</dbReference>
<dbReference type="SMART" id="SM00225">
    <property type="entry name" value="BTB"/>
    <property type="match status" value="1"/>
</dbReference>
<dbReference type="GO" id="GO:0051260">
    <property type="term" value="P:protein homooligomerization"/>
    <property type="evidence" value="ECO:0007669"/>
    <property type="project" value="InterPro"/>
</dbReference>
<dbReference type="EMBL" id="PDUG01000002">
    <property type="protein sequence ID" value="PIC49231.1"/>
    <property type="molecule type" value="Genomic_DNA"/>
</dbReference>
<keyword evidence="3" id="KW-1185">Reference proteome</keyword>
<organism evidence="2 3">
    <name type="scientific">Caenorhabditis nigoni</name>
    <dbReference type="NCBI Taxonomy" id="1611254"/>
    <lineage>
        <taxon>Eukaryota</taxon>
        <taxon>Metazoa</taxon>
        <taxon>Ecdysozoa</taxon>
        <taxon>Nematoda</taxon>
        <taxon>Chromadorea</taxon>
        <taxon>Rhabditida</taxon>
        <taxon>Rhabditina</taxon>
        <taxon>Rhabditomorpha</taxon>
        <taxon>Rhabditoidea</taxon>
        <taxon>Rhabditidae</taxon>
        <taxon>Peloderinae</taxon>
        <taxon>Caenorhabditis</taxon>
    </lineage>
</organism>
<evidence type="ECO:0000259" key="1">
    <source>
        <dbReference type="PROSITE" id="PS50097"/>
    </source>
</evidence>
<dbReference type="PANTHER" id="PTHR11145:SF19">
    <property type="entry name" value="BTB DOMAIN-CONTAINING PROTEIN-RELATED"/>
    <property type="match status" value="1"/>
</dbReference>